<dbReference type="EMBL" id="CM034397">
    <property type="protein sequence ID" value="KAJ0177536.1"/>
    <property type="molecule type" value="Genomic_DNA"/>
</dbReference>
<evidence type="ECO:0000313" key="2">
    <source>
        <dbReference type="Proteomes" id="UP000824533"/>
    </source>
</evidence>
<dbReference type="Proteomes" id="UP000824533">
    <property type="component" value="Linkage Group LG11"/>
</dbReference>
<accession>A0ACC1D101</accession>
<keyword evidence="2" id="KW-1185">Reference proteome</keyword>
<organism evidence="1 2">
    <name type="scientific">Dendrolimus kikuchii</name>
    <dbReference type="NCBI Taxonomy" id="765133"/>
    <lineage>
        <taxon>Eukaryota</taxon>
        <taxon>Metazoa</taxon>
        <taxon>Ecdysozoa</taxon>
        <taxon>Arthropoda</taxon>
        <taxon>Hexapoda</taxon>
        <taxon>Insecta</taxon>
        <taxon>Pterygota</taxon>
        <taxon>Neoptera</taxon>
        <taxon>Endopterygota</taxon>
        <taxon>Lepidoptera</taxon>
        <taxon>Glossata</taxon>
        <taxon>Ditrysia</taxon>
        <taxon>Bombycoidea</taxon>
        <taxon>Lasiocampidae</taxon>
        <taxon>Dendrolimus</taxon>
    </lineage>
</organism>
<reference evidence="1 2" key="1">
    <citation type="journal article" date="2021" name="Front. Genet.">
        <title>Chromosome-Level Genome Assembly Reveals Significant Gene Expansion in the Toll and IMD Signaling Pathways of Dendrolimus kikuchii.</title>
        <authorList>
            <person name="Zhou J."/>
            <person name="Wu P."/>
            <person name="Xiong Z."/>
            <person name="Liu N."/>
            <person name="Zhao N."/>
            <person name="Ji M."/>
            <person name="Qiu Y."/>
            <person name="Yang B."/>
        </authorList>
    </citation>
    <scope>NUCLEOTIDE SEQUENCE [LARGE SCALE GENOMIC DNA]</scope>
    <source>
        <strain evidence="1">Ann1</strain>
    </source>
</reference>
<name>A0ACC1D101_9NEOP</name>
<gene>
    <name evidence="1" type="ORF">K1T71_006409</name>
</gene>
<evidence type="ECO:0000313" key="1">
    <source>
        <dbReference type="EMBL" id="KAJ0177536.1"/>
    </source>
</evidence>
<comment type="caution">
    <text evidence="1">The sequence shown here is derived from an EMBL/GenBank/DDBJ whole genome shotgun (WGS) entry which is preliminary data.</text>
</comment>
<protein>
    <submittedName>
        <fullName evidence="1">Uncharacterized protein</fullName>
    </submittedName>
</protein>
<proteinExistence type="predicted"/>
<sequence length="505" mass="57395">MTDKMGFITNKTRIIIQKKKKKLCAAIFFGLCLLAVTLALAFIDPVLIIAKYLCRAAYGTYVHDALKSKYAGVHISAYLFNITNAESFQSGEDQKLKVQEVGPFTYQEYRTNENLEIDQNAGVIRYTPKQDVYFIPEESVANPEDVNLTMPNIAMLSFASKLSDYSFIPRMGFNLLAAKLRSKAIVRMPAKDYLWGYNESLIQLGNKLLPAFVNFDTLGILDRLYDKKAKFSFEVSARNEDKFAIRTINKSGGLSMWGYDDPDRRDYCNSYTNVYEGIAYPTEMKPERPIRIYRSILCRFLQLDYHGRTTMWYGAEGLVYKISNNTYTYNNDTKCLCSKGICLDGVSDMSPCFLGLPIVLSNSHFLYADPKLYERIDGMKPDEDLHGSSFTIEPKIGMVLTTSFSVQVNILVRDVNFNTETSHFSNMLVPIGFFKISIYASVCQIYDSVCNVFFMHNFKKILEFVASSLYKLLAVPATLFTWNLLSKPSDFETFFIGAPLLTVLA</sequence>